<dbReference type="Proteomes" id="UP001378960">
    <property type="component" value="Unassembled WGS sequence"/>
</dbReference>
<keyword evidence="4 5" id="KW-0472">Membrane</keyword>
<evidence type="ECO:0000259" key="7">
    <source>
        <dbReference type="PROSITE" id="PS50922"/>
    </source>
</evidence>
<dbReference type="SMART" id="SM00724">
    <property type="entry name" value="TLC"/>
    <property type="match status" value="1"/>
</dbReference>
<keyword evidence="9" id="KW-1185">Reference proteome</keyword>
<evidence type="ECO:0000256" key="3">
    <source>
        <dbReference type="ARBA" id="ARBA00022989"/>
    </source>
</evidence>
<feature type="transmembrane region" description="Helical" evidence="6">
    <location>
        <begin position="176"/>
        <end position="196"/>
    </location>
</feature>
<feature type="transmembrane region" description="Helical" evidence="6">
    <location>
        <begin position="248"/>
        <end position="269"/>
    </location>
</feature>
<dbReference type="GO" id="GO:0005783">
    <property type="term" value="C:endoplasmic reticulum"/>
    <property type="evidence" value="ECO:0007669"/>
    <property type="project" value="TreeGrafter"/>
</dbReference>
<evidence type="ECO:0000313" key="8">
    <source>
        <dbReference type="EMBL" id="GMM45746.1"/>
    </source>
</evidence>
<dbReference type="AlphaFoldDB" id="A0AAV5R571"/>
<evidence type="ECO:0000256" key="4">
    <source>
        <dbReference type="ARBA" id="ARBA00023136"/>
    </source>
</evidence>
<dbReference type="Pfam" id="PF03798">
    <property type="entry name" value="TRAM_LAG1_CLN8"/>
    <property type="match status" value="1"/>
</dbReference>
<gene>
    <name evidence="8" type="ORF">DAPK24_023210</name>
</gene>
<evidence type="ECO:0000256" key="2">
    <source>
        <dbReference type="ARBA" id="ARBA00022692"/>
    </source>
</evidence>
<comment type="subcellular location">
    <subcellularLocation>
        <location evidence="1">Membrane</location>
        <topology evidence="1">Multi-pass membrane protein</topology>
    </subcellularLocation>
</comment>
<sequence>MNYINTFREVYQYDDPLESLKPYVETFIKPYIPQSLQPYEIISNNLHTLLFGLSLYTTLFQLSKIFLFFNPQITKALKNEKNKLDCCVRIVSFIQAIIICFLGIPVFNNKYLNIDHVFATTPYSKFYTSMALSYFIWDTIISTIYVKYFGVGFLIHGIVSTIVFTIAVEYKFIQYYSAIFLLFEISTPFLDIRWVGLKFNVLSENVKLINNIILILIFFFIRICWGWYQVFRLGIDLYDAKNEANFTTIGAIIILSCNFILDILNVFWFSKMMTVAIETLKGMLGFKVKTDESKIKLM</sequence>
<dbReference type="GO" id="GO:0055088">
    <property type="term" value="P:lipid homeostasis"/>
    <property type="evidence" value="ECO:0007669"/>
    <property type="project" value="TreeGrafter"/>
</dbReference>
<dbReference type="GO" id="GO:0016020">
    <property type="term" value="C:membrane"/>
    <property type="evidence" value="ECO:0007669"/>
    <property type="project" value="UniProtKB-SubCell"/>
</dbReference>
<evidence type="ECO:0000256" key="1">
    <source>
        <dbReference type="ARBA" id="ARBA00004141"/>
    </source>
</evidence>
<name>A0AAV5R571_PICKL</name>
<proteinExistence type="predicted"/>
<feature type="domain" description="TLC" evidence="7">
    <location>
        <begin position="81"/>
        <end position="281"/>
    </location>
</feature>
<dbReference type="PANTHER" id="PTHR13439:SF6">
    <property type="entry name" value="AAR085WP"/>
    <property type="match status" value="1"/>
</dbReference>
<dbReference type="InterPro" id="IPR050846">
    <property type="entry name" value="TLCD"/>
</dbReference>
<organism evidence="8 9">
    <name type="scientific">Pichia kluyveri</name>
    <name type="common">Yeast</name>
    <dbReference type="NCBI Taxonomy" id="36015"/>
    <lineage>
        <taxon>Eukaryota</taxon>
        <taxon>Fungi</taxon>
        <taxon>Dikarya</taxon>
        <taxon>Ascomycota</taxon>
        <taxon>Saccharomycotina</taxon>
        <taxon>Pichiomycetes</taxon>
        <taxon>Pichiales</taxon>
        <taxon>Pichiaceae</taxon>
        <taxon>Pichia</taxon>
    </lineage>
</organism>
<reference evidence="8 9" key="1">
    <citation type="journal article" date="2023" name="Elife">
        <title>Identification of key yeast species and microbe-microbe interactions impacting larval growth of Drosophila in the wild.</title>
        <authorList>
            <person name="Mure A."/>
            <person name="Sugiura Y."/>
            <person name="Maeda R."/>
            <person name="Honda K."/>
            <person name="Sakurai N."/>
            <person name="Takahashi Y."/>
            <person name="Watada M."/>
            <person name="Katoh T."/>
            <person name="Gotoh A."/>
            <person name="Gotoh Y."/>
            <person name="Taniguchi I."/>
            <person name="Nakamura K."/>
            <person name="Hayashi T."/>
            <person name="Katayama T."/>
            <person name="Uemura T."/>
            <person name="Hattori Y."/>
        </authorList>
    </citation>
    <scope>NUCLEOTIDE SEQUENCE [LARGE SCALE GENOMIC DNA]</scope>
    <source>
        <strain evidence="8 9">PK-24</strain>
    </source>
</reference>
<protein>
    <recommendedName>
        <fullName evidence="7">TLC domain-containing protein</fullName>
    </recommendedName>
</protein>
<dbReference type="PANTHER" id="PTHR13439">
    <property type="entry name" value="CT120 PROTEIN"/>
    <property type="match status" value="1"/>
</dbReference>
<comment type="caution">
    <text evidence="8">The sequence shown here is derived from an EMBL/GenBank/DDBJ whole genome shotgun (WGS) entry which is preliminary data.</text>
</comment>
<dbReference type="EMBL" id="BTGB01000003">
    <property type="protein sequence ID" value="GMM45746.1"/>
    <property type="molecule type" value="Genomic_DNA"/>
</dbReference>
<feature type="transmembrane region" description="Helical" evidence="6">
    <location>
        <begin position="208"/>
        <end position="228"/>
    </location>
</feature>
<feature type="transmembrane region" description="Helical" evidence="6">
    <location>
        <begin position="153"/>
        <end position="170"/>
    </location>
</feature>
<evidence type="ECO:0000313" key="9">
    <source>
        <dbReference type="Proteomes" id="UP001378960"/>
    </source>
</evidence>
<evidence type="ECO:0000256" key="6">
    <source>
        <dbReference type="SAM" id="Phobius"/>
    </source>
</evidence>
<keyword evidence="3 6" id="KW-1133">Transmembrane helix</keyword>
<keyword evidence="2 5" id="KW-0812">Transmembrane</keyword>
<dbReference type="InterPro" id="IPR006634">
    <property type="entry name" value="TLC-dom"/>
</dbReference>
<dbReference type="PROSITE" id="PS50922">
    <property type="entry name" value="TLC"/>
    <property type="match status" value="1"/>
</dbReference>
<evidence type="ECO:0000256" key="5">
    <source>
        <dbReference type="PROSITE-ProRule" id="PRU00205"/>
    </source>
</evidence>
<feature type="transmembrane region" description="Helical" evidence="6">
    <location>
        <begin position="49"/>
        <end position="69"/>
    </location>
</feature>
<feature type="transmembrane region" description="Helical" evidence="6">
    <location>
        <begin position="90"/>
        <end position="107"/>
    </location>
</feature>
<accession>A0AAV5R571</accession>